<dbReference type="PIRSF" id="PIRSF006102">
    <property type="entry name" value="NQR_DE"/>
    <property type="match status" value="1"/>
</dbReference>
<dbReference type="GO" id="GO:0005886">
    <property type="term" value="C:plasma membrane"/>
    <property type="evidence" value="ECO:0007669"/>
    <property type="project" value="TreeGrafter"/>
</dbReference>
<dbReference type="Pfam" id="PF02508">
    <property type="entry name" value="Rnf-Nqr"/>
    <property type="match status" value="1"/>
</dbReference>
<dbReference type="PANTHER" id="PTHR30586:SF0">
    <property type="entry name" value="ION-TRANSLOCATING OXIDOREDUCTASE COMPLEX SUBUNIT E"/>
    <property type="match status" value="1"/>
</dbReference>
<keyword evidence="3" id="KW-0997">Cell inner membrane</keyword>
<dbReference type="InterPro" id="IPR003667">
    <property type="entry name" value="NqrDE/RnfAE"/>
</dbReference>
<keyword evidence="2" id="KW-0813">Transport</keyword>
<keyword evidence="3" id="KW-1003">Cell membrane</keyword>
<comment type="subcellular location">
    <subcellularLocation>
        <location evidence="1">Endomembrane system</location>
        <topology evidence="1">Multi-pass membrane protein</topology>
    </subcellularLocation>
</comment>
<evidence type="ECO:0000256" key="3">
    <source>
        <dbReference type="ARBA" id="ARBA00022519"/>
    </source>
</evidence>
<keyword evidence="6 8" id="KW-1133">Transmembrane helix</keyword>
<keyword evidence="5" id="KW-1278">Translocase</keyword>
<evidence type="ECO:0000313" key="9">
    <source>
        <dbReference type="EMBL" id="XBY22931.1"/>
    </source>
</evidence>
<dbReference type="PANTHER" id="PTHR30586">
    <property type="entry name" value="ELECTRON TRANSPORT COMPLEX PROTEIN RNFE"/>
    <property type="match status" value="1"/>
</dbReference>
<proteinExistence type="predicted"/>
<dbReference type="GO" id="GO:0012505">
    <property type="term" value="C:endomembrane system"/>
    <property type="evidence" value="ECO:0007669"/>
    <property type="project" value="UniProtKB-SubCell"/>
</dbReference>
<feature type="transmembrane region" description="Helical" evidence="8">
    <location>
        <begin position="28"/>
        <end position="47"/>
    </location>
</feature>
<keyword evidence="4 8" id="KW-0812">Transmembrane</keyword>
<evidence type="ECO:0000256" key="6">
    <source>
        <dbReference type="ARBA" id="ARBA00022989"/>
    </source>
</evidence>
<dbReference type="RefSeq" id="WP_041119686.1">
    <property type="nucleotide sequence ID" value="NZ_CP158490.1"/>
</dbReference>
<evidence type="ECO:0000256" key="7">
    <source>
        <dbReference type="ARBA" id="ARBA00023136"/>
    </source>
</evidence>
<dbReference type="AlphaFoldDB" id="A0AAU7WRX0"/>
<name>A0AAU7WRX0_9PSED</name>
<organism evidence="9">
    <name type="scientific">Pseudomonas sp. W17</name>
    <dbReference type="NCBI Taxonomy" id="3144407"/>
    <lineage>
        <taxon>Bacteria</taxon>
        <taxon>Pseudomonadati</taxon>
        <taxon>Pseudomonadota</taxon>
        <taxon>Gammaproteobacteria</taxon>
        <taxon>Pseudomonadales</taxon>
        <taxon>Pseudomonadaceae</taxon>
        <taxon>Pseudomonas</taxon>
    </lineage>
</organism>
<protein>
    <submittedName>
        <fullName evidence="9">Rnf-Nqr domain containing protein</fullName>
    </submittedName>
</protein>
<feature type="transmembrane region" description="Helical" evidence="8">
    <location>
        <begin position="59"/>
        <end position="80"/>
    </location>
</feature>
<evidence type="ECO:0000256" key="2">
    <source>
        <dbReference type="ARBA" id="ARBA00022448"/>
    </source>
</evidence>
<evidence type="ECO:0000256" key="1">
    <source>
        <dbReference type="ARBA" id="ARBA00004127"/>
    </source>
</evidence>
<feature type="transmembrane region" description="Helical" evidence="8">
    <location>
        <begin position="118"/>
        <end position="141"/>
    </location>
</feature>
<feature type="transmembrane region" description="Helical" evidence="8">
    <location>
        <begin position="161"/>
        <end position="181"/>
    </location>
</feature>
<accession>A0AAU7WRX0</accession>
<keyword evidence="7 8" id="KW-0472">Membrane</keyword>
<reference evidence="9" key="1">
    <citation type="submission" date="2024-06" db="EMBL/GenBank/DDBJ databases">
        <authorList>
            <person name="Wu L."/>
        </authorList>
    </citation>
    <scope>NUCLEOTIDE SEQUENCE</scope>
    <source>
        <strain evidence="9">W17</strain>
    </source>
</reference>
<evidence type="ECO:0000256" key="8">
    <source>
        <dbReference type="SAM" id="Phobius"/>
    </source>
</evidence>
<sequence length="198" mass="21234">MNKPLSLPGLLMLPPLIGATDSWVKAIGLALAWVLLIGLYGAGMRLLRPPIEARHHWLASLLLSASLGSCLWLALQAWSYELHQQLSLYLGLLPLQCVVLEQAGFFQHRNRLRLAGAFCVALIGLGALRELLGAGTLGSHLGWLVGQPDAGNGWVVLPHGGLRLLTLAPGGFILLGALLAAKRAWAGSWTLNRPPSRK</sequence>
<gene>
    <name evidence="9" type="ORF">ABCR88_26030</name>
</gene>
<evidence type="ECO:0000256" key="4">
    <source>
        <dbReference type="ARBA" id="ARBA00022692"/>
    </source>
</evidence>
<feature type="transmembrane region" description="Helical" evidence="8">
    <location>
        <begin position="86"/>
        <end position="106"/>
    </location>
</feature>
<evidence type="ECO:0000256" key="5">
    <source>
        <dbReference type="ARBA" id="ARBA00022967"/>
    </source>
</evidence>
<dbReference type="GeneID" id="57477828"/>
<dbReference type="EMBL" id="CP158490">
    <property type="protein sequence ID" value="XBY22931.1"/>
    <property type="molecule type" value="Genomic_DNA"/>
</dbReference>